<dbReference type="InParanoid" id="A0A1Y2EFN9"/>
<dbReference type="AlphaFoldDB" id="A0A1Y2EFN9"/>
<dbReference type="GeneID" id="63781099"/>
<gene>
    <name evidence="2" type="ORF">BCR38DRAFT_503841</name>
</gene>
<proteinExistence type="predicted"/>
<dbReference type="Proteomes" id="UP000193689">
    <property type="component" value="Unassembled WGS sequence"/>
</dbReference>
<dbReference type="EMBL" id="MCFJ01000002">
    <property type="protein sequence ID" value="ORY70391.1"/>
    <property type="molecule type" value="Genomic_DNA"/>
</dbReference>
<evidence type="ECO:0000259" key="1">
    <source>
        <dbReference type="Pfam" id="PF24320"/>
    </source>
</evidence>
<sequence>MWGCPGCGCGTLWVEQLRPISLNRTMIGDVGFMRGAVSRLDPAFSDLKQQYLLPPPGRNASLGILPSDPICRDTQQAAWPGDFIALQYQENGHVTLWENKPRNFAVWIYGTSSPSEYDRLLSIHRVWDRSRTGGDKKGVLLATRSFDDGRCYQINHEPISSARQKTYFKALMNPQGADLWYQNDLRLSTSIHDNYTLCMDVQILSGVQNGTVVFEEGPDLNFAGIEEQMLTS</sequence>
<reference evidence="2 3" key="1">
    <citation type="submission" date="2016-07" db="EMBL/GenBank/DDBJ databases">
        <title>Pervasive Adenine N6-methylation of Active Genes in Fungi.</title>
        <authorList>
            <consortium name="DOE Joint Genome Institute"/>
            <person name="Mondo S.J."/>
            <person name="Dannebaum R.O."/>
            <person name="Kuo R.C."/>
            <person name="Labutti K."/>
            <person name="Haridas S."/>
            <person name="Kuo A."/>
            <person name="Salamov A."/>
            <person name="Ahrendt S.R."/>
            <person name="Lipzen A."/>
            <person name="Sullivan W."/>
            <person name="Andreopoulos W.B."/>
            <person name="Clum A."/>
            <person name="Lindquist E."/>
            <person name="Daum C."/>
            <person name="Ramamoorthy G.K."/>
            <person name="Gryganskyi A."/>
            <person name="Culley D."/>
            <person name="Magnuson J.K."/>
            <person name="James T.Y."/>
            <person name="O'Malley M.A."/>
            <person name="Stajich J.E."/>
            <person name="Spatafora J.W."/>
            <person name="Visel A."/>
            <person name="Grigoriev I.V."/>
        </authorList>
    </citation>
    <scope>NUCLEOTIDE SEQUENCE [LARGE SCALE GENOMIC DNA]</scope>
    <source>
        <strain evidence="2 3">CBS 129021</strain>
    </source>
</reference>
<feature type="domain" description="DUF7492" evidence="1">
    <location>
        <begin position="13"/>
        <end position="197"/>
    </location>
</feature>
<comment type="caution">
    <text evidence="2">The sequence shown here is derived from an EMBL/GenBank/DDBJ whole genome shotgun (WGS) entry which is preliminary data.</text>
</comment>
<protein>
    <recommendedName>
        <fullName evidence="1">DUF7492 domain-containing protein</fullName>
    </recommendedName>
</protein>
<name>A0A1Y2EFN9_9PEZI</name>
<dbReference type="InterPro" id="IPR055915">
    <property type="entry name" value="DUF7492"/>
</dbReference>
<accession>A0A1Y2EFN9</accession>
<evidence type="ECO:0000313" key="3">
    <source>
        <dbReference type="Proteomes" id="UP000193689"/>
    </source>
</evidence>
<dbReference type="OrthoDB" id="64281at2759"/>
<dbReference type="Pfam" id="PF24320">
    <property type="entry name" value="DUF7492"/>
    <property type="match status" value="1"/>
</dbReference>
<dbReference type="RefSeq" id="XP_040720341.1">
    <property type="nucleotide sequence ID" value="XM_040864887.1"/>
</dbReference>
<evidence type="ECO:0000313" key="2">
    <source>
        <dbReference type="EMBL" id="ORY70391.1"/>
    </source>
</evidence>
<organism evidence="2 3">
    <name type="scientific">Pseudomassariella vexata</name>
    <dbReference type="NCBI Taxonomy" id="1141098"/>
    <lineage>
        <taxon>Eukaryota</taxon>
        <taxon>Fungi</taxon>
        <taxon>Dikarya</taxon>
        <taxon>Ascomycota</taxon>
        <taxon>Pezizomycotina</taxon>
        <taxon>Sordariomycetes</taxon>
        <taxon>Xylariomycetidae</taxon>
        <taxon>Amphisphaeriales</taxon>
        <taxon>Pseudomassariaceae</taxon>
        <taxon>Pseudomassariella</taxon>
    </lineage>
</organism>
<keyword evidence="3" id="KW-1185">Reference proteome</keyword>